<accession>A7S4P0</accession>
<dbReference type="SUPFAM" id="SSF46934">
    <property type="entry name" value="UBA-like"/>
    <property type="match status" value="1"/>
</dbReference>
<feature type="compositionally biased region" description="Polar residues" evidence="1">
    <location>
        <begin position="11"/>
        <end position="27"/>
    </location>
</feature>
<dbReference type="STRING" id="45351.A7S4P0"/>
<dbReference type="InterPro" id="IPR040192">
    <property type="entry name" value="CUEDC1"/>
</dbReference>
<dbReference type="SMART" id="SM00546">
    <property type="entry name" value="CUE"/>
    <property type="match status" value="1"/>
</dbReference>
<dbReference type="PhylomeDB" id="A7S4P0"/>
<evidence type="ECO:0000313" key="4">
    <source>
        <dbReference type="Proteomes" id="UP000001593"/>
    </source>
</evidence>
<feature type="domain" description="CUE" evidence="2">
    <location>
        <begin position="31"/>
        <end position="74"/>
    </location>
</feature>
<dbReference type="InterPro" id="IPR009060">
    <property type="entry name" value="UBA-like_sf"/>
</dbReference>
<evidence type="ECO:0000313" key="3">
    <source>
        <dbReference type="EMBL" id="EDO41318.1"/>
    </source>
</evidence>
<reference evidence="3 4" key="1">
    <citation type="journal article" date="2007" name="Science">
        <title>Sea anemone genome reveals ancestral eumetazoan gene repertoire and genomic organization.</title>
        <authorList>
            <person name="Putnam N.H."/>
            <person name="Srivastava M."/>
            <person name="Hellsten U."/>
            <person name="Dirks B."/>
            <person name="Chapman J."/>
            <person name="Salamov A."/>
            <person name="Terry A."/>
            <person name="Shapiro H."/>
            <person name="Lindquist E."/>
            <person name="Kapitonov V.V."/>
            <person name="Jurka J."/>
            <person name="Genikhovich G."/>
            <person name="Grigoriev I.V."/>
            <person name="Lucas S.M."/>
            <person name="Steele R.E."/>
            <person name="Finnerty J.R."/>
            <person name="Technau U."/>
            <person name="Martindale M.Q."/>
            <person name="Rokhsar D.S."/>
        </authorList>
    </citation>
    <scope>NUCLEOTIDE SEQUENCE [LARGE SCALE GENOMIC DNA]</scope>
    <source>
        <strain evidence="4">CH2 X CH6</strain>
    </source>
</reference>
<feature type="region of interest" description="Disordered" evidence="1">
    <location>
        <begin position="148"/>
        <end position="170"/>
    </location>
</feature>
<dbReference type="Pfam" id="PF02845">
    <property type="entry name" value="CUE"/>
    <property type="match status" value="1"/>
</dbReference>
<keyword evidence="4" id="KW-1185">Reference proteome</keyword>
<evidence type="ECO:0000259" key="2">
    <source>
        <dbReference type="PROSITE" id="PS51140"/>
    </source>
</evidence>
<dbReference type="PANTHER" id="PTHR13467">
    <property type="entry name" value="CUE DOMAIN CONTAINING PROTEIN 1"/>
    <property type="match status" value="1"/>
</dbReference>
<evidence type="ECO:0000256" key="1">
    <source>
        <dbReference type="SAM" id="MobiDB-lite"/>
    </source>
</evidence>
<sequence>MAAFAPALGQSLRSRPPRNSSGQQGSPRQLEFGSAMKDFKSMFPEMDDEVIEAVLRANNGLVDATIDQLLTMGAVSGENSTNSSDLPFLPSYNDTETQEPPPAYTPREGALIDVEDSEPRPLPARPYSAWNPPLLGTLPDDFLRLGPSSMQARVHPNPPSQTTPKQQTTAEHDLEQFLEDEKLAMILQNEEFMRELRHNSDFMMSLEKARYLFTSVSTGTRKKFDKIARVFQRKKNTQQVNLINGSSQSTANLLEDYEDDDDGN</sequence>
<dbReference type="HOGENOM" id="CLU_064865_1_0_1"/>
<dbReference type="InterPro" id="IPR003892">
    <property type="entry name" value="CUE"/>
</dbReference>
<proteinExistence type="predicted"/>
<dbReference type="OMA" id="MENKSEQ"/>
<dbReference type="CDD" id="cd14366">
    <property type="entry name" value="CUE_CUED1"/>
    <property type="match status" value="1"/>
</dbReference>
<dbReference type="InterPro" id="IPR040195">
    <property type="entry name" value="CUE_CUED1"/>
</dbReference>
<gene>
    <name evidence="3" type="ORF">NEMVEDRAFT_v1g229377</name>
</gene>
<dbReference type="Proteomes" id="UP000001593">
    <property type="component" value="Unassembled WGS sequence"/>
</dbReference>
<dbReference type="EMBL" id="DS469579">
    <property type="protein sequence ID" value="EDO41318.1"/>
    <property type="molecule type" value="Genomic_DNA"/>
</dbReference>
<dbReference type="GO" id="GO:0043130">
    <property type="term" value="F:ubiquitin binding"/>
    <property type="evidence" value="ECO:0007669"/>
    <property type="project" value="InterPro"/>
</dbReference>
<feature type="region of interest" description="Disordered" evidence="1">
    <location>
        <begin position="1"/>
        <end position="35"/>
    </location>
</feature>
<organism evidence="3 4">
    <name type="scientific">Nematostella vectensis</name>
    <name type="common">Starlet sea anemone</name>
    <dbReference type="NCBI Taxonomy" id="45351"/>
    <lineage>
        <taxon>Eukaryota</taxon>
        <taxon>Metazoa</taxon>
        <taxon>Cnidaria</taxon>
        <taxon>Anthozoa</taxon>
        <taxon>Hexacorallia</taxon>
        <taxon>Actiniaria</taxon>
        <taxon>Edwardsiidae</taxon>
        <taxon>Nematostella</taxon>
    </lineage>
</organism>
<dbReference type="PROSITE" id="PS51140">
    <property type="entry name" value="CUE"/>
    <property type="match status" value="1"/>
</dbReference>
<protein>
    <recommendedName>
        <fullName evidence="2">CUE domain-containing protein</fullName>
    </recommendedName>
</protein>
<dbReference type="InParanoid" id="A7S4P0"/>
<feature type="region of interest" description="Disordered" evidence="1">
    <location>
        <begin position="77"/>
        <end position="106"/>
    </location>
</feature>
<dbReference type="AlphaFoldDB" id="A7S4P0"/>
<name>A7S4P0_NEMVE</name>
<dbReference type="PANTHER" id="PTHR13467:SF3">
    <property type="entry name" value="CUE DOMAIN-CONTAINING PROTEIN 1"/>
    <property type="match status" value="1"/>
</dbReference>
<dbReference type="eggNOG" id="KOG4588">
    <property type="taxonomic scope" value="Eukaryota"/>
</dbReference>
<dbReference type="Gene3D" id="1.10.8.10">
    <property type="entry name" value="DNA helicase RuvA subunit, C-terminal domain"/>
    <property type="match status" value="1"/>
</dbReference>